<evidence type="ECO:0000256" key="1">
    <source>
        <dbReference type="SAM" id="MobiDB-lite"/>
    </source>
</evidence>
<feature type="region of interest" description="Disordered" evidence="1">
    <location>
        <begin position="268"/>
        <end position="301"/>
    </location>
</feature>
<dbReference type="PANTHER" id="PTHR22909:SF24">
    <property type="entry name" value="GOLGI INTEGRAL MEMBRANE PROTEIN 4-RELATED"/>
    <property type="match status" value="1"/>
</dbReference>
<evidence type="ECO:0000313" key="3">
    <source>
        <dbReference type="EMBL" id="CAH0767444.1"/>
    </source>
</evidence>
<feature type="compositionally biased region" description="Basic and acidic residues" evidence="1">
    <location>
        <begin position="497"/>
        <end position="510"/>
    </location>
</feature>
<accession>A0A9P0C976</accession>
<dbReference type="PANTHER" id="PTHR22909">
    <property type="entry name" value="GOLGI INTEGRAL MEMBRANE PROTEIN 4"/>
    <property type="match status" value="1"/>
</dbReference>
<dbReference type="EMBL" id="OU963863">
    <property type="protein sequence ID" value="CAH0767444.1"/>
    <property type="molecule type" value="Genomic_DNA"/>
</dbReference>
<evidence type="ECO:0000256" key="2">
    <source>
        <dbReference type="SAM" id="Phobius"/>
    </source>
</evidence>
<keyword evidence="4" id="KW-1185">Reference proteome</keyword>
<gene>
    <name evidence="3" type="ORF">BEMITA_LOCUS4734</name>
</gene>
<dbReference type="InterPro" id="IPR042336">
    <property type="entry name" value="GOLIM4"/>
</dbReference>
<keyword evidence="2" id="KW-0812">Transmembrane</keyword>
<sequence>MSSARFVARGSKSFFCYVCGLLILITVIYIFHGTQSQLDDAKATAAKCAKQHESLFAQLQVSLNYKLMIEKSLQKEKADHRETKEKLMQQVDEERKLRKRESSEALNKYGALSQKFKLLQSENSDLKEELSKQKATKTEDEEERRKLESKIETMKATYEDEVKALKVKYVELQTKYASAVQKNNELSEKSQPESERVTELKREVSELKEKLTSCQPNSGGGKVSSARPLDKALNVNNDMIAIGAIPKAVSAANTSTTPVINPQAVQESDGANQGQNILVNPSPTASSANNQSAPPPLQLPADSVDMLNVAISSLLNKKIASPKNAHQANPAPEQNVGPKPKVNEQSSKAGQEEAKPQGEEPKHDDSEKAVIPGPMNPVKMNNEDTNNKQLDNFIDDTKPDQSENKGNIPPPPPPPPAKKSAIENAHGLGGENDNQFHDLNGAHEEEDDAHEGHDWIQQAQPPIGEVKEIHKQDKSGYNYQDGGEYKNDEEEEGEQDYLGHEQGGKGEILHRLPPNIRENLLNNRFIPH</sequence>
<feature type="compositionally biased region" description="Basic and acidic residues" evidence="1">
    <location>
        <begin position="185"/>
        <end position="203"/>
    </location>
</feature>
<evidence type="ECO:0008006" key="5">
    <source>
        <dbReference type="Google" id="ProtNLM"/>
    </source>
</evidence>
<feature type="transmembrane region" description="Helical" evidence="2">
    <location>
        <begin position="14"/>
        <end position="32"/>
    </location>
</feature>
<keyword evidence="2" id="KW-0472">Membrane</keyword>
<keyword evidence="2" id="KW-1133">Transmembrane helix</keyword>
<feature type="region of interest" description="Disordered" evidence="1">
    <location>
        <begin position="127"/>
        <end position="147"/>
    </location>
</feature>
<dbReference type="GO" id="GO:0000139">
    <property type="term" value="C:Golgi membrane"/>
    <property type="evidence" value="ECO:0007669"/>
    <property type="project" value="InterPro"/>
</dbReference>
<feature type="compositionally biased region" description="Basic and acidic residues" evidence="1">
    <location>
        <begin position="434"/>
        <end position="443"/>
    </location>
</feature>
<protein>
    <recommendedName>
        <fullName evidence="5">Golgi integral membrane protein 4</fullName>
    </recommendedName>
</protein>
<dbReference type="KEGG" id="btab:109039583"/>
<organism evidence="3 4">
    <name type="scientific">Bemisia tabaci</name>
    <name type="common">Sweetpotato whitefly</name>
    <name type="synonym">Aleurodes tabaci</name>
    <dbReference type="NCBI Taxonomy" id="7038"/>
    <lineage>
        <taxon>Eukaryota</taxon>
        <taxon>Metazoa</taxon>
        <taxon>Ecdysozoa</taxon>
        <taxon>Arthropoda</taxon>
        <taxon>Hexapoda</taxon>
        <taxon>Insecta</taxon>
        <taxon>Pterygota</taxon>
        <taxon>Neoptera</taxon>
        <taxon>Paraneoptera</taxon>
        <taxon>Hemiptera</taxon>
        <taxon>Sternorrhyncha</taxon>
        <taxon>Aleyrodoidea</taxon>
        <taxon>Aleyrodidae</taxon>
        <taxon>Aleyrodinae</taxon>
        <taxon>Bemisia</taxon>
    </lineage>
</organism>
<name>A0A9P0C976_BEMTA</name>
<feature type="compositionally biased region" description="Basic and acidic residues" evidence="1">
    <location>
        <begin position="350"/>
        <end position="368"/>
    </location>
</feature>
<proteinExistence type="predicted"/>
<evidence type="ECO:0000313" key="4">
    <source>
        <dbReference type="Proteomes" id="UP001152759"/>
    </source>
</evidence>
<feature type="compositionally biased region" description="Pro residues" evidence="1">
    <location>
        <begin position="408"/>
        <end position="417"/>
    </location>
</feature>
<feature type="compositionally biased region" description="Polar residues" evidence="1">
    <location>
        <begin position="268"/>
        <end position="292"/>
    </location>
</feature>
<feature type="region of interest" description="Disordered" evidence="1">
    <location>
        <begin position="321"/>
        <end position="528"/>
    </location>
</feature>
<feature type="compositionally biased region" description="Basic and acidic residues" evidence="1">
    <location>
        <begin position="465"/>
        <end position="474"/>
    </location>
</feature>
<feature type="region of interest" description="Disordered" evidence="1">
    <location>
        <begin position="181"/>
        <end position="203"/>
    </location>
</feature>
<dbReference type="AlphaFoldDB" id="A0A9P0C976"/>
<reference evidence="3" key="1">
    <citation type="submission" date="2021-12" db="EMBL/GenBank/DDBJ databases">
        <authorList>
            <person name="King R."/>
        </authorList>
    </citation>
    <scope>NUCLEOTIDE SEQUENCE</scope>
</reference>
<dbReference type="Proteomes" id="UP001152759">
    <property type="component" value="Chromosome 2"/>
</dbReference>